<organism evidence="2 3">
    <name type="scientific">Crepidotus variabilis</name>
    <dbReference type="NCBI Taxonomy" id="179855"/>
    <lineage>
        <taxon>Eukaryota</taxon>
        <taxon>Fungi</taxon>
        <taxon>Dikarya</taxon>
        <taxon>Basidiomycota</taxon>
        <taxon>Agaricomycotina</taxon>
        <taxon>Agaricomycetes</taxon>
        <taxon>Agaricomycetidae</taxon>
        <taxon>Agaricales</taxon>
        <taxon>Agaricineae</taxon>
        <taxon>Crepidotaceae</taxon>
        <taxon>Crepidotus</taxon>
    </lineage>
</organism>
<keyword evidence="3" id="KW-1185">Reference proteome</keyword>
<name>A0A9P6EE19_9AGAR</name>
<evidence type="ECO:0008006" key="4">
    <source>
        <dbReference type="Google" id="ProtNLM"/>
    </source>
</evidence>
<evidence type="ECO:0000256" key="1">
    <source>
        <dbReference type="SAM" id="MobiDB-lite"/>
    </source>
</evidence>
<proteinExistence type="predicted"/>
<sequence>MNGAGQRRSKRLKTQESSKKATTLNESTSNSYLGTLRGQNVKGLATLPDELLLEILAKFPSFTTPKRSYTPTGFDLQSHNTRRQIFSTRCLTCKNLRRFFLPYLWEYIESYGGLEFEGRSIERPEHPSQEKACVMELIRQLEMVTVRIPSLAKYVRVIDAVVVKYSEGTVLAELARCMALLPNLKTVKFVEPTDTRYSGSRRASPERPAWRKAFKGTSYPQIQTALLAPPFYALAKSIPGLRSLQPIENIELSTSSCLDFVQDPAALQHFYLPILCVKFVPQVYPNIRHLELTSTLC</sequence>
<feature type="region of interest" description="Disordered" evidence="1">
    <location>
        <begin position="1"/>
        <end position="26"/>
    </location>
</feature>
<dbReference type="Proteomes" id="UP000807306">
    <property type="component" value="Unassembled WGS sequence"/>
</dbReference>
<gene>
    <name evidence="2" type="ORF">CPB83DRAFT_430122</name>
</gene>
<comment type="caution">
    <text evidence="2">The sequence shown here is derived from an EMBL/GenBank/DDBJ whole genome shotgun (WGS) entry which is preliminary data.</text>
</comment>
<reference evidence="2" key="1">
    <citation type="submission" date="2020-11" db="EMBL/GenBank/DDBJ databases">
        <authorList>
            <consortium name="DOE Joint Genome Institute"/>
            <person name="Ahrendt S."/>
            <person name="Riley R."/>
            <person name="Andreopoulos W."/>
            <person name="Labutti K."/>
            <person name="Pangilinan J."/>
            <person name="Ruiz-Duenas F.J."/>
            <person name="Barrasa J.M."/>
            <person name="Sanchez-Garcia M."/>
            <person name="Camarero S."/>
            <person name="Miyauchi S."/>
            <person name="Serrano A."/>
            <person name="Linde D."/>
            <person name="Babiker R."/>
            <person name="Drula E."/>
            <person name="Ayuso-Fernandez I."/>
            <person name="Pacheco R."/>
            <person name="Padilla G."/>
            <person name="Ferreira P."/>
            <person name="Barriuso J."/>
            <person name="Kellner H."/>
            <person name="Castanera R."/>
            <person name="Alfaro M."/>
            <person name="Ramirez L."/>
            <person name="Pisabarro A.G."/>
            <person name="Kuo A."/>
            <person name="Tritt A."/>
            <person name="Lipzen A."/>
            <person name="He G."/>
            <person name="Yan M."/>
            <person name="Ng V."/>
            <person name="Cullen D."/>
            <person name="Martin F."/>
            <person name="Rosso M.-N."/>
            <person name="Henrissat B."/>
            <person name="Hibbett D."/>
            <person name="Martinez A.T."/>
            <person name="Grigoriev I.V."/>
        </authorList>
    </citation>
    <scope>NUCLEOTIDE SEQUENCE</scope>
    <source>
        <strain evidence="2">CBS 506.95</strain>
    </source>
</reference>
<protein>
    <recommendedName>
        <fullName evidence="4">F-box domain-containing protein</fullName>
    </recommendedName>
</protein>
<dbReference type="AlphaFoldDB" id="A0A9P6EE19"/>
<accession>A0A9P6EE19</accession>
<dbReference type="EMBL" id="MU157864">
    <property type="protein sequence ID" value="KAF9527079.1"/>
    <property type="molecule type" value="Genomic_DNA"/>
</dbReference>
<evidence type="ECO:0000313" key="2">
    <source>
        <dbReference type="EMBL" id="KAF9527079.1"/>
    </source>
</evidence>
<dbReference type="OrthoDB" id="2891411at2759"/>
<evidence type="ECO:0000313" key="3">
    <source>
        <dbReference type="Proteomes" id="UP000807306"/>
    </source>
</evidence>